<name>R0KKL7_NOSB1</name>
<feature type="compositionally biased region" description="Basic and acidic residues" evidence="1">
    <location>
        <begin position="65"/>
        <end position="75"/>
    </location>
</feature>
<evidence type="ECO:0000313" key="3">
    <source>
        <dbReference type="Proteomes" id="UP000016927"/>
    </source>
</evidence>
<feature type="compositionally biased region" description="Polar residues" evidence="1">
    <location>
        <begin position="136"/>
        <end position="174"/>
    </location>
</feature>
<dbReference type="AlphaFoldDB" id="R0KKL7"/>
<feature type="compositionally biased region" description="Polar residues" evidence="1">
    <location>
        <begin position="76"/>
        <end position="86"/>
    </location>
</feature>
<reference evidence="2 3" key="1">
    <citation type="journal article" date="2013" name="BMC Genomics">
        <title>Comparative genomics of parasitic silkworm microsporidia reveal an association between genome expansion and host adaptation.</title>
        <authorList>
            <person name="Pan G."/>
            <person name="Xu J."/>
            <person name="Li T."/>
            <person name="Xia Q."/>
            <person name="Liu S.L."/>
            <person name="Zhang G."/>
            <person name="Li S."/>
            <person name="Li C."/>
            <person name="Liu H."/>
            <person name="Yang L."/>
            <person name="Liu T."/>
            <person name="Zhang X."/>
            <person name="Wu Z."/>
            <person name="Fan W."/>
            <person name="Dang X."/>
            <person name="Xiang H."/>
            <person name="Tao M."/>
            <person name="Li Y."/>
            <person name="Hu J."/>
            <person name="Li Z."/>
            <person name="Lin L."/>
            <person name="Luo J."/>
            <person name="Geng L."/>
            <person name="Wang L."/>
            <person name="Long M."/>
            <person name="Wan Y."/>
            <person name="He N."/>
            <person name="Zhang Z."/>
            <person name="Lu C."/>
            <person name="Keeling P.J."/>
            <person name="Wang J."/>
            <person name="Xiang Z."/>
            <person name="Zhou Z."/>
        </authorList>
    </citation>
    <scope>NUCLEOTIDE SEQUENCE [LARGE SCALE GENOMIC DNA]</scope>
    <source>
        <strain evidence="3">CQ1 / CVCC 102059</strain>
    </source>
</reference>
<dbReference type="EMBL" id="KB910463">
    <property type="protein sequence ID" value="EOB11161.1"/>
    <property type="molecule type" value="Genomic_DNA"/>
</dbReference>
<accession>R0KKL7</accession>
<protein>
    <submittedName>
        <fullName evidence="2">Uncharacterized protein</fullName>
    </submittedName>
</protein>
<dbReference type="VEuPathDB" id="MicrosporidiaDB:NBO_1556g0003"/>
<evidence type="ECO:0000313" key="2">
    <source>
        <dbReference type="EMBL" id="EOB11161.1"/>
    </source>
</evidence>
<feature type="compositionally biased region" description="Low complexity" evidence="1">
    <location>
        <begin position="87"/>
        <end position="99"/>
    </location>
</feature>
<feature type="region of interest" description="Disordered" evidence="1">
    <location>
        <begin position="136"/>
        <end position="185"/>
    </location>
</feature>
<organism evidence="2 3">
    <name type="scientific">Nosema bombycis (strain CQ1 / CVCC 102059)</name>
    <name type="common">Microsporidian parasite</name>
    <name type="synonym">Pebrine of silkworm</name>
    <dbReference type="NCBI Taxonomy" id="578461"/>
    <lineage>
        <taxon>Eukaryota</taxon>
        <taxon>Fungi</taxon>
        <taxon>Fungi incertae sedis</taxon>
        <taxon>Microsporidia</taxon>
        <taxon>Nosematidae</taxon>
        <taxon>Nosema</taxon>
    </lineage>
</organism>
<keyword evidence="3" id="KW-1185">Reference proteome</keyword>
<proteinExistence type="predicted"/>
<dbReference type="Proteomes" id="UP000016927">
    <property type="component" value="Unassembled WGS sequence"/>
</dbReference>
<evidence type="ECO:0000256" key="1">
    <source>
        <dbReference type="SAM" id="MobiDB-lite"/>
    </source>
</evidence>
<gene>
    <name evidence="2" type="ORF">NBO_1556g0003</name>
</gene>
<feature type="region of interest" description="Disordered" evidence="1">
    <location>
        <begin position="62"/>
        <end position="103"/>
    </location>
</feature>
<dbReference type="HOGENOM" id="CLU_1354972_0_0_1"/>
<sequence length="202" mass="22636">MRLYFSIICIWLNIKCSEELNNSTIDHESFAVDKSSENVAEQTEKICNCNQINALYSKVSQENLSSEKEREKNTTDDLATNGNLQESSTSSKQHTSSTSNVLNDSENKSFQLCEKPQKPIAVVRPFRITTVEQDLTHELSQSPSQERQVLPSNSRNDFSNASNQSRLQLGSATRNDGRPKKKGKMCKRLGNAAFNIANILFG</sequence>